<sequence>MIDLNDPANWDKPLFPLVVVAQGALVAAATLRQWIVRYADDLKLWEGSPGDVAGSVDQPAGAKAESNGRAHRFSLRAALHIAASSRLIARGVPVKEAYLAAARWAHIGAFDYAVYANEPEPGLVRRPGGLFAEPALTFLIHHGGDDARIVGVERESGKLPFRYSDLFALGYPVAVAPTIVQLNDVDRYVRGVCGGYLRDDQTAN</sequence>
<organism evidence="2 3">
    <name type="scientific">Edaphosphingomonas laterariae</name>
    <dbReference type="NCBI Taxonomy" id="861865"/>
    <lineage>
        <taxon>Bacteria</taxon>
        <taxon>Pseudomonadati</taxon>
        <taxon>Pseudomonadota</taxon>
        <taxon>Alphaproteobacteria</taxon>
        <taxon>Sphingomonadales</taxon>
        <taxon>Rhizorhabdaceae</taxon>
        <taxon>Edaphosphingomonas</taxon>
    </lineage>
</organism>
<evidence type="ECO:0000313" key="3">
    <source>
        <dbReference type="Proteomes" id="UP000198281"/>
    </source>
</evidence>
<keyword evidence="1" id="KW-0472">Membrane</keyword>
<accession>A0A239JPG5</accession>
<keyword evidence="1" id="KW-0812">Transmembrane</keyword>
<feature type="transmembrane region" description="Helical" evidence="1">
    <location>
        <begin position="14"/>
        <end position="35"/>
    </location>
</feature>
<dbReference type="RefSeq" id="WP_089221068.1">
    <property type="nucleotide sequence ID" value="NZ_FZOS01000036.1"/>
</dbReference>
<gene>
    <name evidence="2" type="ORF">SAMN06295912_13627</name>
</gene>
<keyword evidence="1" id="KW-1133">Transmembrane helix</keyword>
<evidence type="ECO:0000256" key="1">
    <source>
        <dbReference type="SAM" id="Phobius"/>
    </source>
</evidence>
<protein>
    <submittedName>
        <fullName evidence="2">Uncharacterized protein</fullName>
    </submittedName>
</protein>
<evidence type="ECO:0000313" key="2">
    <source>
        <dbReference type="EMBL" id="SNT07308.1"/>
    </source>
</evidence>
<reference evidence="3" key="1">
    <citation type="submission" date="2017-06" db="EMBL/GenBank/DDBJ databases">
        <authorList>
            <person name="Varghese N."/>
            <person name="Submissions S."/>
        </authorList>
    </citation>
    <scope>NUCLEOTIDE SEQUENCE [LARGE SCALE GENOMIC DNA]</scope>
    <source>
        <strain evidence="3">LNB2</strain>
    </source>
</reference>
<dbReference type="OrthoDB" id="9956424at2"/>
<dbReference type="AlphaFoldDB" id="A0A239JPG5"/>
<dbReference type="Proteomes" id="UP000198281">
    <property type="component" value="Unassembled WGS sequence"/>
</dbReference>
<proteinExistence type="predicted"/>
<name>A0A239JPG5_9SPHN</name>
<dbReference type="EMBL" id="FZOS01000036">
    <property type="protein sequence ID" value="SNT07308.1"/>
    <property type="molecule type" value="Genomic_DNA"/>
</dbReference>
<keyword evidence="3" id="KW-1185">Reference proteome</keyword>